<dbReference type="Pfam" id="PF03192">
    <property type="entry name" value="DUF257"/>
    <property type="match status" value="1"/>
</dbReference>
<dbReference type="eggNOG" id="arCOG03792">
    <property type="taxonomic scope" value="Archaea"/>
</dbReference>
<dbReference type="EMBL" id="CP002779">
    <property type="protein sequence ID" value="AEH25568.1"/>
    <property type="molecule type" value="Genomic_DNA"/>
</dbReference>
<dbReference type="STRING" id="529709.PYCH_19130"/>
<sequence length="233" mass="26077">MIISVPEGEAFRPIKAKILYTVSLPHILRDDAMDVREFLSAFKLGETVLVEHSSRSRPELLFYQLVVGSSLPVVVDDIMDTLCEYLARLKLAGFNTSPLEEISVVKAEGFKKVGNVIGKIEMGKYVMDVGEYNKILSKVGEGPFVNPVIGMHKMFLLGTIKEGMRLVKTISEHVGNERRVAFYFLNIDALKPVHSEIIALLEEIATSVVVLEGREVRVVKTIKEDLEGRSLRF</sequence>
<evidence type="ECO:0000313" key="1">
    <source>
        <dbReference type="EMBL" id="AEH25568.1"/>
    </source>
</evidence>
<protein>
    <submittedName>
        <fullName evidence="1">Uncharacterized protein</fullName>
    </submittedName>
</protein>
<organism evidence="1 2">
    <name type="scientific">Pyrococcus yayanosii (strain CH1 / JCM 16557)</name>
    <dbReference type="NCBI Taxonomy" id="529709"/>
    <lineage>
        <taxon>Archaea</taxon>
        <taxon>Methanobacteriati</taxon>
        <taxon>Methanobacteriota</taxon>
        <taxon>Thermococci</taxon>
        <taxon>Thermococcales</taxon>
        <taxon>Thermococcaceae</taxon>
        <taxon>Pyrococcus</taxon>
    </lineage>
</organism>
<keyword evidence="2" id="KW-1185">Reference proteome</keyword>
<proteinExistence type="predicted"/>
<dbReference type="InterPro" id="IPR005489">
    <property type="entry name" value="DUF257"/>
</dbReference>
<accession>F8AEH6</accession>
<gene>
    <name evidence="1" type="ordered locus">PYCH_19130</name>
</gene>
<name>F8AEH6_PYRYC</name>
<dbReference type="Proteomes" id="UP000008386">
    <property type="component" value="Chromosome"/>
</dbReference>
<dbReference type="AlphaFoldDB" id="F8AEH6"/>
<evidence type="ECO:0000313" key="2">
    <source>
        <dbReference type="Proteomes" id="UP000008386"/>
    </source>
</evidence>
<dbReference type="HOGENOM" id="CLU_102063_1_0_2"/>
<dbReference type="KEGG" id="pya:PYCH_19130"/>
<dbReference type="Gene3D" id="3.40.50.11570">
    <property type="entry name" value="Protein of unknown function DUF257"/>
    <property type="match status" value="1"/>
</dbReference>
<reference evidence="1 2" key="1">
    <citation type="journal article" date="2011" name="J. Bacteriol.">
        <title>Complete genome sequence of the obligate piezophilic hyperthermophilic archaeon Pyrococcus yayanosii CH1.</title>
        <authorList>
            <person name="Jun X."/>
            <person name="Lupeng L."/>
            <person name="Minjuan X."/>
            <person name="Oger P."/>
            <person name="Fengping W."/>
            <person name="Jebbar M."/>
            <person name="Xiang X."/>
        </authorList>
    </citation>
    <scope>NUCLEOTIDE SEQUENCE [LARGE SCALE GENOMIC DNA]</scope>
    <source>
        <strain evidence="2">CH1 / JCM 16557</strain>
    </source>
</reference>